<dbReference type="InterPro" id="IPR010067">
    <property type="entry name" value="ABC_SsuA_sub-bd"/>
</dbReference>
<dbReference type="Gene3D" id="3.40.190.10">
    <property type="entry name" value="Periplasmic binding protein-like II"/>
    <property type="match status" value="2"/>
</dbReference>
<protein>
    <recommendedName>
        <fullName evidence="6">Putative aliphatic sulfonates-binding protein</fullName>
    </recommendedName>
</protein>
<dbReference type="RefSeq" id="WP_101248656.1">
    <property type="nucleotide sequence ID" value="NZ_PIUM01000001.1"/>
</dbReference>
<dbReference type="NCBIfam" id="TIGR01728">
    <property type="entry name" value="SsuA_fam"/>
    <property type="match status" value="1"/>
</dbReference>
<name>A0A2N3Q192_9PROT</name>
<gene>
    <name evidence="8" type="ORF">CWS72_00825</name>
</gene>
<evidence type="ECO:0000256" key="1">
    <source>
        <dbReference type="ARBA" id="ARBA00004418"/>
    </source>
</evidence>
<dbReference type="SUPFAM" id="SSF53850">
    <property type="entry name" value="Periplasmic binding protein-like II"/>
    <property type="match status" value="1"/>
</dbReference>
<evidence type="ECO:0000256" key="3">
    <source>
        <dbReference type="ARBA" id="ARBA00022448"/>
    </source>
</evidence>
<dbReference type="EMBL" id="PIUM01000001">
    <property type="protein sequence ID" value="PKU26426.1"/>
    <property type="molecule type" value="Genomic_DNA"/>
</dbReference>
<dbReference type="Proteomes" id="UP000233293">
    <property type="component" value="Unassembled WGS sequence"/>
</dbReference>
<dbReference type="PANTHER" id="PTHR30024:SF48">
    <property type="entry name" value="ABC TRANSPORTER SUBSTRATE-BINDING PROTEIN"/>
    <property type="match status" value="1"/>
</dbReference>
<comment type="similarity">
    <text evidence="2">Belongs to the bacterial solute-binding protein SsuA/TauA family.</text>
</comment>
<keyword evidence="9" id="KW-1185">Reference proteome</keyword>
<dbReference type="GO" id="GO:0016020">
    <property type="term" value="C:membrane"/>
    <property type="evidence" value="ECO:0007669"/>
    <property type="project" value="InterPro"/>
</dbReference>
<feature type="domain" description="SsuA/THI5-like" evidence="7">
    <location>
        <begin position="105"/>
        <end position="282"/>
    </location>
</feature>
<proteinExistence type="inferred from homology"/>
<dbReference type="InterPro" id="IPR015168">
    <property type="entry name" value="SsuA/THI5"/>
</dbReference>
<reference evidence="9" key="1">
    <citation type="submission" date="2017-12" db="EMBL/GenBank/DDBJ databases">
        <title>Draft genome sequence of Telmatospirillum siberiense 26-4b1T, an acidotolerant peatland alphaproteobacterium potentially involved in sulfur cycling.</title>
        <authorList>
            <person name="Hausmann B."/>
            <person name="Pjevac P."/>
            <person name="Schreck K."/>
            <person name="Herbold C.W."/>
            <person name="Daims H."/>
            <person name="Wagner M."/>
            <person name="Pester M."/>
            <person name="Loy A."/>
        </authorList>
    </citation>
    <scope>NUCLEOTIDE SEQUENCE [LARGE SCALE GENOMIC DNA]</scope>
    <source>
        <strain evidence="9">26-4b1</strain>
    </source>
</reference>
<dbReference type="AlphaFoldDB" id="A0A2N3Q192"/>
<comment type="function">
    <text evidence="5">Part of a binding-protein-dependent transport system for aliphatic sulfonates. Putative binding protein.</text>
</comment>
<comment type="caution">
    <text evidence="8">The sequence shown here is derived from an EMBL/GenBank/DDBJ whole genome shotgun (WGS) entry which is preliminary data.</text>
</comment>
<evidence type="ECO:0000259" key="7">
    <source>
        <dbReference type="Pfam" id="PF09084"/>
    </source>
</evidence>
<organism evidence="8 9">
    <name type="scientific">Telmatospirillum siberiense</name>
    <dbReference type="NCBI Taxonomy" id="382514"/>
    <lineage>
        <taxon>Bacteria</taxon>
        <taxon>Pseudomonadati</taxon>
        <taxon>Pseudomonadota</taxon>
        <taxon>Alphaproteobacteria</taxon>
        <taxon>Rhodospirillales</taxon>
        <taxon>Rhodospirillaceae</taxon>
        <taxon>Telmatospirillum</taxon>
    </lineage>
</organism>
<evidence type="ECO:0000256" key="2">
    <source>
        <dbReference type="ARBA" id="ARBA00010742"/>
    </source>
</evidence>
<evidence type="ECO:0000256" key="5">
    <source>
        <dbReference type="ARBA" id="ARBA00055538"/>
    </source>
</evidence>
<evidence type="ECO:0000313" key="9">
    <source>
        <dbReference type="Proteomes" id="UP000233293"/>
    </source>
</evidence>
<dbReference type="OrthoDB" id="7374754at2"/>
<keyword evidence="3" id="KW-0813">Transport</keyword>
<sequence>MTITTVPLPEPAQTAYTVRACKNDPVNRHGVGHRMVAGLRAFVLASALLAIPARQALAAGEANAPPTLNVGDVPGGLQTLLRSSGDTPSPRYQLVWYRFREVIDELHALNAGALDLGSIGDSGLITGRATGLAIKAVAAWQTDGANNAIVARAGSPFRSLADLTGHKICVSRASLGHFLLLTAAAREGLPEDALKLVFLGRADCKAALSSGAVDAWAAWGPYTVMEELHNSAQVVLRGSELTTSLGLIVGTEKVLQAKRDVIRDFLDRVARARAWGRTHQEEYARAYAEETGIPFDAALLLIKRDNTRMVPISPELKAALARIQNTFFAANILTTKIDLDEAFDLSFSVSQN</sequence>
<dbReference type="PANTHER" id="PTHR30024">
    <property type="entry name" value="ALIPHATIC SULFONATES-BINDING PROTEIN-RELATED"/>
    <property type="match status" value="1"/>
</dbReference>
<dbReference type="GO" id="GO:0042626">
    <property type="term" value="F:ATPase-coupled transmembrane transporter activity"/>
    <property type="evidence" value="ECO:0007669"/>
    <property type="project" value="InterPro"/>
</dbReference>
<evidence type="ECO:0000256" key="6">
    <source>
        <dbReference type="ARBA" id="ARBA00070228"/>
    </source>
</evidence>
<dbReference type="FunFam" id="3.40.190.10:FF:000050">
    <property type="entry name" value="Sulfonate ABC transporter substrate-binding protein"/>
    <property type="match status" value="1"/>
</dbReference>
<accession>A0A2N3Q192</accession>
<dbReference type="GO" id="GO:0042597">
    <property type="term" value="C:periplasmic space"/>
    <property type="evidence" value="ECO:0007669"/>
    <property type="project" value="UniProtKB-SubCell"/>
</dbReference>
<dbReference type="Pfam" id="PF09084">
    <property type="entry name" value="NMT1"/>
    <property type="match status" value="1"/>
</dbReference>
<evidence type="ECO:0000256" key="4">
    <source>
        <dbReference type="ARBA" id="ARBA00022729"/>
    </source>
</evidence>
<evidence type="ECO:0000313" key="8">
    <source>
        <dbReference type="EMBL" id="PKU26426.1"/>
    </source>
</evidence>
<keyword evidence="4" id="KW-0732">Signal</keyword>
<comment type="subcellular location">
    <subcellularLocation>
        <location evidence="1">Periplasm</location>
    </subcellularLocation>
</comment>